<keyword evidence="6 11" id="KW-0418">Kinase</keyword>
<dbReference type="Pfam" id="PF00512">
    <property type="entry name" value="HisKA"/>
    <property type="match status" value="1"/>
</dbReference>
<dbReference type="InterPro" id="IPR036890">
    <property type="entry name" value="HATPase_C_sf"/>
</dbReference>
<dbReference type="Proteomes" id="UP001179363">
    <property type="component" value="Unassembled WGS sequence"/>
</dbReference>
<dbReference type="InterPro" id="IPR004358">
    <property type="entry name" value="Sig_transdc_His_kin-like_C"/>
</dbReference>
<evidence type="ECO:0000256" key="5">
    <source>
        <dbReference type="ARBA" id="ARBA00022741"/>
    </source>
</evidence>
<organism evidence="11 12">
    <name type="scientific">Gillisia lutea</name>
    <dbReference type="NCBI Taxonomy" id="2909668"/>
    <lineage>
        <taxon>Bacteria</taxon>
        <taxon>Pseudomonadati</taxon>
        <taxon>Bacteroidota</taxon>
        <taxon>Flavobacteriia</taxon>
        <taxon>Flavobacteriales</taxon>
        <taxon>Flavobacteriaceae</taxon>
        <taxon>Gillisia</taxon>
    </lineage>
</organism>
<name>A0ABS9ECB0_9FLAO</name>
<evidence type="ECO:0000256" key="3">
    <source>
        <dbReference type="ARBA" id="ARBA00022553"/>
    </source>
</evidence>
<evidence type="ECO:0000256" key="4">
    <source>
        <dbReference type="ARBA" id="ARBA00022679"/>
    </source>
</evidence>
<dbReference type="InterPro" id="IPR003661">
    <property type="entry name" value="HisK_dim/P_dom"/>
</dbReference>
<keyword evidence="12" id="KW-1185">Reference proteome</keyword>
<evidence type="ECO:0000256" key="6">
    <source>
        <dbReference type="ARBA" id="ARBA00022777"/>
    </source>
</evidence>
<evidence type="ECO:0000256" key="8">
    <source>
        <dbReference type="ARBA" id="ARBA00023012"/>
    </source>
</evidence>
<feature type="domain" description="Histidine kinase" evidence="10">
    <location>
        <begin position="278"/>
        <end position="485"/>
    </location>
</feature>
<dbReference type="SUPFAM" id="SSF47384">
    <property type="entry name" value="Homodimeric domain of signal transducing histidine kinase"/>
    <property type="match status" value="1"/>
</dbReference>
<accession>A0ABS9ECB0</accession>
<dbReference type="GO" id="GO:0016301">
    <property type="term" value="F:kinase activity"/>
    <property type="evidence" value="ECO:0007669"/>
    <property type="project" value="UniProtKB-KW"/>
</dbReference>
<dbReference type="Gene3D" id="1.10.287.130">
    <property type="match status" value="1"/>
</dbReference>
<protein>
    <recommendedName>
        <fullName evidence="2">histidine kinase</fullName>
        <ecNumber evidence="2">2.7.13.3</ecNumber>
    </recommendedName>
</protein>
<comment type="caution">
    <text evidence="11">The sequence shown here is derived from an EMBL/GenBank/DDBJ whole genome shotgun (WGS) entry which is preliminary data.</text>
</comment>
<gene>
    <name evidence="11" type="ORF">L1I30_02460</name>
</gene>
<dbReference type="InterPro" id="IPR036097">
    <property type="entry name" value="HisK_dim/P_sf"/>
</dbReference>
<evidence type="ECO:0000259" key="10">
    <source>
        <dbReference type="PROSITE" id="PS50109"/>
    </source>
</evidence>
<keyword evidence="4" id="KW-0808">Transferase</keyword>
<dbReference type="PROSITE" id="PS50109">
    <property type="entry name" value="HIS_KIN"/>
    <property type="match status" value="1"/>
</dbReference>
<feature type="transmembrane region" description="Helical" evidence="9">
    <location>
        <begin position="12"/>
        <end position="35"/>
    </location>
</feature>
<keyword evidence="9" id="KW-1133">Transmembrane helix</keyword>
<feature type="transmembrane region" description="Helical" evidence="9">
    <location>
        <begin position="191"/>
        <end position="210"/>
    </location>
</feature>
<evidence type="ECO:0000313" key="12">
    <source>
        <dbReference type="Proteomes" id="UP001179363"/>
    </source>
</evidence>
<dbReference type="Gene3D" id="6.10.340.10">
    <property type="match status" value="1"/>
</dbReference>
<dbReference type="PANTHER" id="PTHR43065:SF46">
    <property type="entry name" value="C4-DICARBOXYLATE TRANSPORT SENSOR PROTEIN DCTB"/>
    <property type="match status" value="1"/>
</dbReference>
<dbReference type="Pfam" id="PF02518">
    <property type="entry name" value="HATPase_c"/>
    <property type="match status" value="1"/>
</dbReference>
<dbReference type="SMART" id="SM00388">
    <property type="entry name" value="HisKA"/>
    <property type="match status" value="1"/>
</dbReference>
<dbReference type="Gene3D" id="3.30.565.10">
    <property type="entry name" value="Histidine kinase-like ATPase, C-terminal domain"/>
    <property type="match status" value="1"/>
</dbReference>
<dbReference type="InterPro" id="IPR005467">
    <property type="entry name" value="His_kinase_dom"/>
</dbReference>
<dbReference type="RefSeq" id="WP_236132663.1">
    <property type="nucleotide sequence ID" value="NZ_JAKGTH010000006.1"/>
</dbReference>
<dbReference type="SMART" id="SM00387">
    <property type="entry name" value="HATPase_c"/>
    <property type="match status" value="1"/>
</dbReference>
<dbReference type="PRINTS" id="PR00344">
    <property type="entry name" value="BCTRLSENSOR"/>
</dbReference>
<keyword evidence="3" id="KW-0597">Phosphoprotein</keyword>
<proteinExistence type="predicted"/>
<dbReference type="EC" id="2.7.13.3" evidence="2"/>
<reference evidence="11" key="1">
    <citation type="submission" date="2022-01" db="EMBL/GenBank/DDBJ databases">
        <title>Gillisia lutea sp. nov., isolated from marine plastic residues from the Malvarosa beach (Valencia, Spain).</title>
        <authorList>
            <person name="Vidal-Verdu A."/>
            <person name="Molina-Menor E."/>
            <person name="Satari L."/>
            <person name="Pascual J."/>
            <person name="Pereto J."/>
            <person name="Porcar M."/>
        </authorList>
    </citation>
    <scope>NUCLEOTIDE SEQUENCE</scope>
    <source>
        <strain evidence="11">M10.2A</strain>
    </source>
</reference>
<keyword evidence="8" id="KW-0902">Two-component regulatory system</keyword>
<dbReference type="SUPFAM" id="SSF55874">
    <property type="entry name" value="ATPase domain of HSP90 chaperone/DNA topoisomerase II/histidine kinase"/>
    <property type="match status" value="1"/>
</dbReference>
<evidence type="ECO:0000313" key="11">
    <source>
        <dbReference type="EMBL" id="MCF4100520.1"/>
    </source>
</evidence>
<keyword evidence="9" id="KW-0472">Membrane</keyword>
<dbReference type="PANTHER" id="PTHR43065">
    <property type="entry name" value="SENSOR HISTIDINE KINASE"/>
    <property type="match status" value="1"/>
</dbReference>
<evidence type="ECO:0000256" key="2">
    <source>
        <dbReference type="ARBA" id="ARBA00012438"/>
    </source>
</evidence>
<dbReference type="EMBL" id="JAKGTH010000006">
    <property type="protein sequence ID" value="MCF4100520.1"/>
    <property type="molecule type" value="Genomic_DNA"/>
</dbReference>
<evidence type="ECO:0000256" key="7">
    <source>
        <dbReference type="ARBA" id="ARBA00022840"/>
    </source>
</evidence>
<evidence type="ECO:0000256" key="9">
    <source>
        <dbReference type="SAM" id="Phobius"/>
    </source>
</evidence>
<keyword evidence="5" id="KW-0547">Nucleotide-binding</keyword>
<evidence type="ECO:0000256" key="1">
    <source>
        <dbReference type="ARBA" id="ARBA00000085"/>
    </source>
</evidence>
<sequence>MKLLKLSLRNRIFISMILLVLGASILIAGVTVFQYKQESEDYHRERLERKEQAIRENIKFVLSGTTHLVNTENMAVILKERQKIYEISQVHEMQLNVYDLNGKLLIKSNESFFRDTTNIQIPKYILENLEASRNKRFLKKSEINGQKFQSSYTYITDSKFKPLAILYLPYLQDDELLQKDLNDFLMKMGEVYLFMLVLAILMSYFLSKYITKSLKIVSEKIIETRLDKRNQKIHIDNASEEIYTLVAAYNSMIDELEESAVKLATGEREQAWREMAKQVAHEIKNPLTPMRLSVQSFQLKFDPQDPTIHQKVEEYSNTLIHQIDTMSAIASAFSNFAKMPAQQNEILNVPKIVKLALDIFNEDYIIFTSEKEEILAKFDRTQLIRVVTNLVKNATQALQDIPDPRILVRVEEEGKMVCISVSDNGIGIDEENKDKVFEPKFTTKSSGMGLGLAMVKNLVETYKGSISFTSQKNKGTSFSVRFPKE</sequence>
<dbReference type="CDD" id="cd00082">
    <property type="entry name" value="HisKA"/>
    <property type="match status" value="1"/>
</dbReference>
<comment type="catalytic activity">
    <reaction evidence="1">
        <text>ATP + protein L-histidine = ADP + protein N-phospho-L-histidine.</text>
        <dbReference type="EC" id="2.7.13.3"/>
    </reaction>
</comment>
<keyword evidence="9" id="KW-0812">Transmembrane</keyword>
<keyword evidence="7" id="KW-0067">ATP-binding</keyword>
<dbReference type="InterPro" id="IPR003594">
    <property type="entry name" value="HATPase_dom"/>
</dbReference>